<name>A0A158DMI7_9BURK</name>
<dbReference type="AlphaFoldDB" id="A0A158DMI7"/>
<reference evidence="2" key="1">
    <citation type="submission" date="2016-01" db="EMBL/GenBank/DDBJ databases">
        <authorList>
            <person name="Peeters Charlotte."/>
        </authorList>
    </citation>
    <scope>NUCLEOTIDE SEQUENCE [LARGE SCALE GENOMIC DNA]</scope>
</reference>
<sequence>MFIIRDAEGSQRARLTNPNGFQTLDEAIKEGPISVHMSPCSYPHEYPFVVVDLTSGEVVHQWDLPA</sequence>
<dbReference type="STRING" id="1777137.AWB76_07193"/>
<dbReference type="Proteomes" id="UP000054624">
    <property type="component" value="Unassembled WGS sequence"/>
</dbReference>
<gene>
    <name evidence="1" type="ORF">AWB76_07193</name>
</gene>
<evidence type="ECO:0000313" key="2">
    <source>
        <dbReference type="Proteomes" id="UP000054624"/>
    </source>
</evidence>
<protein>
    <submittedName>
        <fullName evidence="1">Uncharacterized protein</fullName>
    </submittedName>
</protein>
<dbReference type="EMBL" id="FCOI02000046">
    <property type="protein sequence ID" value="SAK95775.1"/>
    <property type="molecule type" value="Genomic_DNA"/>
</dbReference>
<keyword evidence="2" id="KW-1185">Reference proteome</keyword>
<accession>A0A158DMI7</accession>
<organism evidence="1 2">
    <name type="scientific">Caballeronia temeraria</name>
    <dbReference type="NCBI Taxonomy" id="1777137"/>
    <lineage>
        <taxon>Bacteria</taxon>
        <taxon>Pseudomonadati</taxon>
        <taxon>Pseudomonadota</taxon>
        <taxon>Betaproteobacteria</taxon>
        <taxon>Burkholderiales</taxon>
        <taxon>Burkholderiaceae</taxon>
        <taxon>Caballeronia</taxon>
    </lineage>
</organism>
<proteinExistence type="predicted"/>
<evidence type="ECO:0000313" key="1">
    <source>
        <dbReference type="EMBL" id="SAK95775.1"/>
    </source>
</evidence>